<organism evidence="7 8">
    <name type="scientific">Racocetra fulgida</name>
    <dbReference type="NCBI Taxonomy" id="60492"/>
    <lineage>
        <taxon>Eukaryota</taxon>
        <taxon>Fungi</taxon>
        <taxon>Fungi incertae sedis</taxon>
        <taxon>Mucoromycota</taxon>
        <taxon>Glomeromycotina</taxon>
        <taxon>Glomeromycetes</taxon>
        <taxon>Diversisporales</taxon>
        <taxon>Gigasporaceae</taxon>
        <taxon>Racocetra</taxon>
    </lineage>
</organism>
<accession>A0A9N9CV26</accession>
<evidence type="ECO:0000256" key="1">
    <source>
        <dbReference type="ARBA" id="ARBA00010617"/>
    </source>
</evidence>
<dbReference type="GO" id="GO:0004497">
    <property type="term" value="F:monooxygenase activity"/>
    <property type="evidence" value="ECO:0007669"/>
    <property type="project" value="UniProtKB-KW"/>
</dbReference>
<dbReference type="OrthoDB" id="1470350at2759"/>
<evidence type="ECO:0000256" key="6">
    <source>
        <dbReference type="ARBA" id="ARBA00023033"/>
    </source>
</evidence>
<dbReference type="InterPro" id="IPR050196">
    <property type="entry name" value="Cytochrome_P450_Monoox"/>
</dbReference>
<evidence type="ECO:0000313" key="8">
    <source>
        <dbReference type="Proteomes" id="UP000789396"/>
    </source>
</evidence>
<dbReference type="AlphaFoldDB" id="A0A9N9CV26"/>
<dbReference type="PANTHER" id="PTHR24291">
    <property type="entry name" value="CYTOCHROME P450 FAMILY 4"/>
    <property type="match status" value="1"/>
</dbReference>
<evidence type="ECO:0000256" key="4">
    <source>
        <dbReference type="ARBA" id="ARBA00023002"/>
    </source>
</evidence>
<dbReference type="EMBL" id="CAJVPZ010009998">
    <property type="protein sequence ID" value="CAG8615065.1"/>
    <property type="molecule type" value="Genomic_DNA"/>
</dbReference>
<dbReference type="InterPro" id="IPR036396">
    <property type="entry name" value="Cyt_P450_sf"/>
</dbReference>
<comment type="caution">
    <text evidence="7">The sequence shown here is derived from an EMBL/GenBank/DDBJ whole genome shotgun (WGS) entry which is preliminary data.</text>
</comment>
<evidence type="ECO:0000256" key="2">
    <source>
        <dbReference type="ARBA" id="ARBA00022617"/>
    </source>
</evidence>
<keyword evidence="6" id="KW-0503">Monooxygenase</keyword>
<evidence type="ECO:0000313" key="7">
    <source>
        <dbReference type="EMBL" id="CAG8615065.1"/>
    </source>
</evidence>
<protein>
    <submittedName>
        <fullName evidence="7">6877_t:CDS:1</fullName>
    </submittedName>
</protein>
<comment type="similarity">
    <text evidence="1">Belongs to the cytochrome P450 family.</text>
</comment>
<keyword evidence="4" id="KW-0560">Oxidoreductase</keyword>
<dbReference type="InterPro" id="IPR001128">
    <property type="entry name" value="Cyt_P450"/>
</dbReference>
<dbReference type="SUPFAM" id="SSF48264">
    <property type="entry name" value="Cytochrome P450"/>
    <property type="match status" value="1"/>
</dbReference>
<evidence type="ECO:0000256" key="5">
    <source>
        <dbReference type="ARBA" id="ARBA00023004"/>
    </source>
</evidence>
<dbReference type="GO" id="GO:0020037">
    <property type="term" value="F:heme binding"/>
    <property type="evidence" value="ECO:0007669"/>
    <property type="project" value="InterPro"/>
</dbReference>
<dbReference type="Pfam" id="PF00067">
    <property type="entry name" value="p450"/>
    <property type="match status" value="1"/>
</dbReference>
<keyword evidence="5" id="KW-0408">Iron</keyword>
<dbReference type="Proteomes" id="UP000789396">
    <property type="component" value="Unassembled WGS sequence"/>
</dbReference>
<sequence length="125" mass="14514">MNPLTLIVPIERIPGVKQQNRKKIDKLASLFKEIIKEKHKAIAAEKTRGDLLELMLNANEDQDNQMLSDTELRDVQEKAREEVFRILGDNLIPSAEQHKSLKYLNMIIYENLRLYPPVNISLHLI</sequence>
<dbReference type="GO" id="GO:0005506">
    <property type="term" value="F:iron ion binding"/>
    <property type="evidence" value="ECO:0007669"/>
    <property type="project" value="InterPro"/>
</dbReference>
<keyword evidence="8" id="KW-1185">Reference proteome</keyword>
<keyword evidence="2" id="KW-0349">Heme</keyword>
<evidence type="ECO:0000256" key="3">
    <source>
        <dbReference type="ARBA" id="ARBA00022723"/>
    </source>
</evidence>
<keyword evidence="3" id="KW-0479">Metal-binding</keyword>
<dbReference type="PANTHER" id="PTHR24291:SF50">
    <property type="entry name" value="BIFUNCTIONAL ALBAFLAVENONE MONOOXYGENASE_TERPENE SYNTHASE"/>
    <property type="match status" value="1"/>
</dbReference>
<dbReference type="Gene3D" id="1.10.630.10">
    <property type="entry name" value="Cytochrome P450"/>
    <property type="match status" value="2"/>
</dbReference>
<gene>
    <name evidence="7" type="ORF">RFULGI_LOCUS7135</name>
</gene>
<name>A0A9N9CV26_9GLOM</name>
<reference evidence="7" key="1">
    <citation type="submission" date="2021-06" db="EMBL/GenBank/DDBJ databases">
        <authorList>
            <person name="Kallberg Y."/>
            <person name="Tangrot J."/>
            <person name="Rosling A."/>
        </authorList>
    </citation>
    <scope>NUCLEOTIDE SEQUENCE</scope>
    <source>
        <strain evidence="7">IN212</strain>
    </source>
</reference>
<proteinExistence type="inferred from homology"/>
<dbReference type="GO" id="GO:0016705">
    <property type="term" value="F:oxidoreductase activity, acting on paired donors, with incorporation or reduction of molecular oxygen"/>
    <property type="evidence" value="ECO:0007669"/>
    <property type="project" value="InterPro"/>
</dbReference>